<dbReference type="EMBL" id="CP018477">
    <property type="protein sequence ID" value="ASV75114.1"/>
    <property type="molecule type" value="Genomic_DNA"/>
</dbReference>
<evidence type="ECO:0000313" key="1">
    <source>
        <dbReference type="EMBL" id="ASV75114.1"/>
    </source>
</evidence>
<keyword evidence="2" id="KW-1185">Reference proteome</keyword>
<accession>A0A286RGM2</accession>
<organism evidence="1 2">
    <name type="scientific">Thermogutta terrifontis</name>
    <dbReference type="NCBI Taxonomy" id="1331910"/>
    <lineage>
        <taxon>Bacteria</taxon>
        <taxon>Pseudomonadati</taxon>
        <taxon>Planctomycetota</taxon>
        <taxon>Planctomycetia</taxon>
        <taxon>Pirellulales</taxon>
        <taxon>Thermoguttaceae</taxon>
        <taxon>Thermogutta</taxon>
    </lineage>
</organism>
<name>A0A286RGM2_9BACT</name>
<reference evidence="1 2" key="1">
    <citation type="journal article" name="Front. Microbiol.">
        <title>Sugar Metabolism of the First Thermophilic Planctomycete Thermogutta terrifontis: Comparative Genomic and Transcriptomic Approaches.</title>
        <authorList>
            <person name="Elcheninov A.G."/>
            <person name="Menzel P."/>
            <person name="Gudbergsdottir S.R."/>
            <person name="Slesarev A.I."/>
            <person name="Kadnikov V.V."/>
            <person name="Krogh A."/>
            <person name="Bonch-Osmolovskaya E.A."/>
            <person name="Peng X."/>
            <person name="Kublanov I.V."/>
        </authorList>
    </citation>
    <scope>NUCLEOTIDE SEQUENCE [LARGE SCALE GENOMIC DNA]</scope>
    <source>
        <strain evidence="1 2">R1</strain>
    </source>
</reference>
<dbReference type="Proteomes" id="UP000215086">
    <property type="component" value="Chromosome"/>
</dbReference>
<dbReference type="PROSITE" id="PS51300">
    <property type="entry name" value="NIRD"/>
    <property type="match status" value="1"/>
</dbReference>
<dbReference type="KEGG" id="ttf:THTE_2512"/>
<evidence type="ECO:0000313" key="2">
    <source>
        <dbReference type="Proteomes" id="UP000215086"/>
    </source>
</evidence>
<dbReference type="AlphaFoldDB" id="A0A286RGM2"/>
<protein>
    <submittedName>
        <fullName evidence="1">Uncharacterized protein</fullName>
    </submittedName>
</protein>
<proteinExistence type="predicted"/>
<sequence length="40" mass="4394">MTISQTDRLEAFREVAALPPGCAVAAFCFPPIVDPIYARR</sequence>
<gene>
    <name evidence="1" type="ORF">THTE_2512</name>
</gene>